<name>X0ZZB6_9ZZZZ</name>
<reference evidence="2" key="1">
    <citation type="journal article" date="2014" name="Front. Microbiol.">
        <title>High frequency of phylogenetically diverse reductive dehalogenase-homologous genes in deep subseafloor sedimentary metagenomes.</title>
        <authorList>
            <person name="Kawai M."/>
            <person name="Futagami T."/>
            <person name="Toyoda A."/>
            <person name="Takaki Y."/>
            <person name="Nishi S."/>
            <person name="Hori S."/>
            <person name="Arai W."/>
            <person name="Tsubouchi T."/>
            <person name="Morono Y."/>
            <person name="Uchiyama I."/>
            <person name="Ito T."/>
            <person name="Fujiyama A."/>
            <person name="Inagaki F."/>
            <person name="Takami H."/>
        </authorList>
    </citation>
    <scope>NUCLEOTIDE SEQUENCE</scope>
    <source>
        <strain evidence="2">Expedition CK06-06</strain>
    </source>
</reference>
<comment type="caution">
    <text evidence="2">The sequence shown here is derived from an EMBL/GenBank/DDBJ whole genome shotgun (WGS) entry which is preliminary data.</text>
</comment>
<dbReference type="PANTHER" id="PTHR12126:SF11">
    <property type="entry name" value="NADH DEHYDROGENASE [UBIQUINONE] 1 ALPHA SUBCOMPLEX SUBUNIT 9, MITOCHONDRIAL"/>
    <property type="match status" value="1"/>
</dbReference>
<sequence length="202" mass="22066">MILVAGGTGFVGAGIVRELASRGKPVAVLTRNAAKAATRFPHIQVEYREGDVRDPTSLAAAVQGAEVVIGCVQFPNSPIENRRRGYTFEEIDATGSERLVEAAKAAGVQRYIYLSGAGAAPDAKYHWFRAKWRAESAVRDSGITYVIFRPSWVYGPEDRSLNRFLAMSRFLPFVPIIGDGSRQRLQPVLIDDLGWAVAEAVD</sequence>
<dbReference type="InterPro" id="IPR036291">
    <property type="entry name" value="NAD(P)-bd_dom_sf"/>
</dbReference>
<organism evidence="2">
    <name type="scientific">marine sediment metagenome</name>
    <dbReference type="NCBI Taxonomy" id="412755"/>
    <lineage>
        <taxon>unclassified sequences</taxon>
        <taxon>metagenomes</taxon>
        <taxon>ecological metagenomes</taxon>
    </lineage>
</organism>
<dbReference type="Gene3D" id="3.40.50.720">
    <property type="entry name" value="NAD(P)-binding Rossmann-like Domain"/>
    <property type="match status" value="1"/>
</dbReference>
<dbReference type="EMBL" id="BARS01052461">
    <property type="protein sequence ID" value="GAG53361.1"/>
    <property type="molecule type" value="Genomic_DNA"/>
</dbReference>
<protein>
    <recommendedName>
        <fullName evidence="1">NAD(P)-binding domain-containing protein</fullName>
    </recommendedName>
</protein>
<feature type="non-terminal residue" evidence="2">
    <location>
        <position position="202"/>
    </location>
</feature>
<dbReference type="Pfam" id="PF13460">
    <property type="entry name" value="NAD_binding_10"/>
    <property type="match status" value="1"/>
</dbReference>
<dbReference type="AlphaFoldDB" id="X0ZZB6"/>
<dbReference type="InterPro" id="IPR051207">
    <property type="entry name" value="ComplexI_NDUFA9_subunit"/>
</dbReference>
<evidence type="ECO:0000259" key="1">
    <source>
        <dbReference type="Pfam" id="PF13460"/>
    </source>
</evidence>
<dbReference type="GO" id="GO:0044877">
    <property type="term" value="F:protein-containing complex binding"/>
    <property type="evidence" value="ECO:0007669"/>
    <property type="project" value="TreeGrafter"/>
</dbReference>
<accession>X0ZZB6</accession>
<evidence type="ECO:0000313" key="2">
    <source>
        <dbReference type="EMBL" id="GAG53361.1"/>
    </source>
</evidence>
<dbReference type="PANTHER" id="PTHR12126">
    <property type="entry name" value="NADH-UBIQUINONE OXIDOREDUCTASE 39 KDA SUBUNIT-RELATED"/>
    <property type="match status" value="1"/>
</dbReference>
<gene>
    <name evidence="2" type="ORF">S01H1_77990</name>
</gene>
<dbReference type="InterPro" id="IPR016040">
    <property type="entry name" value="NAD(P)-bd_dom"/>
</dbReference>
<dbReference type="SUPFAM" id="SSF51735">
    <property type="entry name" value="NAD(P)-binding Rossmann-fold domains"/>
    <property type="match status" value="1"/>
</dbReference>
<feature type="domain" description="NAD(P)-binding" evidence="1">
    <location>
        <begin position="6"/>
        <end position="155"/>
    </location>
</feature>
<proteinExistence type="predicted"/>